<dbReference type="InterPro" id="IPR004111">
    <property type="entry name" value="Repressor_TetR_C"/>
</dbReference>
<proteinExistence type="predicted"/>
<evidence type="ECO:0000313" key="7">
    <source>
        <dbReference type="Proteomes" id="UP000702209"/>
    </source>
</evidence>
<accession>A0ABS0CUK7</accession>
<keyword evidence="2 4" id="KW-0238">DNA-binding</keyword>
<dbReference type="InterPro" id="IPR036271">
    <property type="entry name" value="Tet_transcr_reg_TetR-rel_C_sf"/>
</dbReference>
<dbReference type="Gene3D" id="1.10.10.60">
    <property type="entry name" value="Homeodomain-like"/>
    <property type="match status" value="1"/>
</dbReference>
<keyword evidence="1" id="KW-0805">Transcription regulation</keyword>
<dbReference type="PANTHER" id="PTHR30055:SF151">
    <property type="entry name" value="TRANSCRIPTIONAL REGULATORY PROTEIN"/>
    <property type="match status" value="1"/>
</dbReference>
<keyword evidence="3" id="KW-0804">Transcription</keyword>
<evidence type="ECO:0000256" key="2">
    <source>
        <dbReference type="ARBA" id="ARBA00023125"/>
    </source>
</evidence>
<reference evidence="6 7" key="1">
    <citation type="submission" date="2020-10" db="EMBL/GenBank/DDBJ databases">
        <title>Identification of Nocardia species via Next-generation sequencing and recognition of intraspecies genetic diversity.</title>
        <authorList>
            <person name="Li P."/>
            <person name="Li P."/>
            <person name="Lu B."/>
        </authorList>
    </citation>
    <scope>NUCLEOTIDE SEQUENCE [LARGE SCALE GENOMIC DNA]</scope>
    <source>
        <strain evidence="6 7">BJ06-0157</strain>
    </source>
</reference>
<protein>
    <submittedName>
        <fullName evidence="6">TetR/AcrR family transcriptional regulator</fullName>
    </submittedName>
</protein>
<evidence type="ECO:0000256" key="4">
    <source>
        <dbReference type="PROSITE-ProRule" id="PRU00335"/>
    </source>
</evidence>
<evidence type="ECO:0000256" key="3">
    <source>
        <dbReference type="ARBA" id="ARBA00023163"/>
    </source>
</evidence>
<dbReference type="SUPFAM" id="SSF48498">
    <property type="entry name" value="Tetracyclin repressor-like, C-terminal domain"/>
    <property type="match status" value="1"/>
</dbReference>
<keyword evidence="7" id="KW-1185">Reference proteome</keyword>
<dbReference type="PROSITE" id="PS50977">
    <property type="entry name" value="HTH_TETR_2"/>
    <property type="match status" value="1"/>
</dbReference>
<comment type="caution">
    <text evidence="6">The sequence shown here is derived from an EMBL/GenBank/DDBJ whole genome shotgun (WGS) entry which is preliminary data.</text>
</comment>
<feature type="domain" description="HTH tetR-type" evidence="5">
    <location>
        <begin position="48"/>
        <end position="108"/>
    </location>
</feature>
<dbReference type="Pfam" id="PF00440">
    <property type="entry name" value="TetR_N"/>
    <property type="match status" value="1"/>
</dbReference>
<dbReference type="InterPro" id="IPR050109">
    <property type="entry name" value="HTH-type_TetR-like_transc_reg"/>
</dbReference>
<organism evidence="6 7">
    <name type="scientific">Nocardia amamiensis</name>
    <dbReference type="NCBI Taxonomy" id="404578"/>
    <lineage>
        <taxon>Bacteria</taxon>
        <taxon>Bacillati</taxon>
        <taxon>Actinomycetota</taxon>
        <taxon>Actinomycetes</taxon>
        <taxon>Mycobacteriales</taxon>
        <taxon>Nocardiaceae</taxon>
        <taxon>Nocardia</taxon>
    </lineage>
</organism>
<name>A0ABS0CUK7_9NOCA</name>
<evidence type="ECO:0000256" key="1">
    <source>
        <dbReference type="ARBA" id="ARBA00023015"/>
    </source>
</evidence>
<dbReference type="InterPro" id="IPR009057">
    <property type="entry name" value="Homeodomain-like_sf"/>
</dbReference>
<sequence>MTCAICRDELAQPARGRRRRYCSRSCQARAYRARRASVPVRRATRPTRLTKVGITRTAVELADRDGIDGLTMRRLASALGVATASLYRHFPDREALLASMAELALHEIPPPGPHCRGWRRRLRHEAQEEWRLYREHPWMLPLLARTRPPVSPPMLDILERSFAALDRADLDRQTVVAIYLALSGVVQGLALLWSSERVDRLGDPREAPALRDDWAELLDPAVRPVLHRFFGDENSGFAMDFDDLLAAAVELLLDGVAVRHPEPTE</sequence>
<gene>
    <name evidence="6" type="ORF">IU459_22520</name>
</gene>
<dbReference type="RefSeq" id="WP_195131539.1">
    <property type="nucleotide sequence ID" value="NZ_JADLQX010000017.1"/>
</dbReference>
<evidence type="ECO:0000259" key="5">
    <source>
        <dbReference type="PROSITE" id="PS50977"/>
    </source>
</evidence>
<dbReference type="EMBL" id="JADLQX010000017">
    <property type="protein sequence ID" value="MBF6300294.1"/>
    <property type="molecule type" value="Genomic_DNA"/>
</dbReference>
<dbReference type="Gene3D" id="1.10.357.10">
    <property type="entry name" value="Tetracycline Repressor, domain 2"/>
    <property type="match status" value="1"/>
</dbReference>
<dbReference type="PRINTS" id="PR00455">
    <property type="entry name" value="HTHTETR"/>
</dbReference>
<dbReference type="Pfam" id="PF02909">
    <property type="entry name" value="TetR_C_1"/>
    <property type="match status" value="1"/>
</dbReference>
<dbReference type="SUPFAM" id="SSF46689">
    <property type="entry name" value="Homeodomain-like"/>
    <property type="match status" value="1"/>
</dbReference>
<evidence type="ECO:0000313" key="6">
    <source>
        <dbReference type="EMBL" id="MBF6300294.1"/>
    </source>
</evidence>
<dbReference type="Proteomes" id="UP000702209">
    <property type="component" value="Unassembled WGS sequence"/>
</dbReference>
<dbReference type="InterPro" id="IPR001647">
    <property type="entry name" value="HTH_TetR"/>
</dbReference>
<dbReference type="PANTHER" id="PTHR30055">
    <property type="entry name" value="HTH-TYPE TRANSCRIPTIONAL REGULATOR RUTR"/>
    <property type="match status" value="1"/>
</dbReference>
<feature type="DNA-binding region" description="H-T-H motif" evidence="4">
    <location>
        <begin position="71"/>
        <end position="90"/>
    </location>
</feature>